<evidence type="ECO:0000313" key="1">
    <source>
        <dbReference type="EMBL" id="WMV59191.1"/>
    </source>
</evidence>
<evidence type="ECO:0000313" key="2">
    <source>
        <dbReference type="Proteomes" id="UP001234989"/>
    </source>
</evidence>
<sequence>MVVGKLVNKDQITLIKERQITDSALIVGECVDSRLKGDEHGVMCKLDIKKAYDQGIQNGKPPAKQLSVEWRKVWRNLAPTK</sequence>
<organism evidence="1 2">
    <name type="scientific">Solanum verrucosum</name>
    <dbReference type="NCBI Taxonomy" id="315347"/>
    <lineage>
        <taxon>Eukaryota</taxon>
        <taxon>Viridiplantae</taxon>
        <taxon>Streptophyta</taxon>
        <taxon>Embryophyta</taxon>
        <taxon>Tracheophyta</taxon>
        <taxon>Spermatophyta</taxon>
        <taxon>Magnoliopsida</taxon>
        <taxon>eudicotyledons</taxon>
        <taxon>Gunneridae</taxon>
        <taxon>Pentapetalae</taxon>
        <taxon>asterids</taxon>
        <taxon>lamiids</taxon>
        <taxon>Solanales</taxon>
        <taxon>Solanaceae</taxon>
        <taxon>Solanoideae</taxon>
        <taxon>Solaneae</taxon>
        <taxon>Solanum</taxon>
    </lineage>
</organism>
<dbReference type="AlphaFoldDB" id="A0AAF1A167"/>
<feature type="non-terminal residue" evidence="1">
    <location>
        <position position="81"/>
    </location>
</feature>
<keyword evidence="2" id="KW-1185">Reference proteome</keyword>
<protein>
    <submittedName>
        <fullName evidence="1">Uncharacterized protein</fullName>
    </submittedName>
</protein>
<dbReference type="EMBL" id="CP133623">
    <property type="protein sequence ID" value="WMV59191.1"/>
    <property type="molecule type" value="Genomic_DNA"/>
</dbReference>
<reference evidence="1" key="1">
    <citation type="submission" date="2023-08" db="EMBL/GenBank/DDBJ databases">
        <title>A de novo genome assembly of Solanum verrucosum Schlechtendal, a Mexican diploid species geographically isolated from the other diploid A-genome species in potato relatives.</title>
        <authorList>
            <person name="Hosaka K."/>
        </authorList>
    </citation>
    <scope>NUCLEOTIDE SEQUENCE</scope>
    <source>
        <tissue evidence="1">Young leaves</tissue>
    </source>
</reference>
<accession>A0AAF1A167</accession>
<name>A0AAF1A167_SOLVR</name>
<gene>
    <name evidence="1" type="ORF">MTR67_052576</name>
</gene>
<dbReference type="Proteomes" id="UP001234989">
    <property type="component" value="Chromosome 12"/>
</dbReference>
<proteinExistence type="predicted"/>